<evidence type="ECO:0000256" key="3">
    <source>
        <dbReference type="ARBA" id="ARBA00023015"/>
    </source>
</evidence>
<dbReference type="InterPro" id="IPR001789">
    <property type="entry name" value="Sig_transdc_resp-reg_receiver"/>
</dbReference>
<feature type="domain" description="Response regulatory" evidence="8">
    <location>
        <begin position="17"/>
        <end position="131"/>
    </location>
</feature>
<dbReference type="InterPro" id="IPR001867">
    <property type="entry name" value="OmpR/PhoB-type_DNA-bd"/>
</dbReference>
<dbReference type="RefSeq" id="WP_349544655.1">
    <property type="nucleotide sequence ID" value="NZ_JAOALG010000002.1"/>
</dbReference>
<keyword evidence="11" id="KW-1185">Reference proteome</keyword>
<evidence type="ECO:0000259" key="8">
    <source>
        <dbReference type="PROSITE" id="PS50110"/>
    </source>
</evidence>
<proteinExistence type="predicted"/>
<dbReference type="PROSITE" id="PS50110">
    <property type="entry name" value="RESPONSE_REGULATORY"/>
    <property type="match status" value="1"/>
</dbReference>
<keyword evidence="1 6" id="KW-0597">Phosphoprotein</keyword>
<evidence type="ECO:0000256" key="2">
    <source>
        <dbReference type="ARBA" id="ARBA00023012"/>
    </source>
</evidence>
<dbReference type="CDD" id="cd17574">
    <property type="entry name" value="REC_OmpR"/>
    <property type="match status" value="1"/>
</dbReference>
<organism evidence="10 11">
    <name type="scientific">Paraburkholderia acidicola</name>
    <dbReference type="NCBI Taxonomy" id="1912599"/>
    <lineage>
        <taxon>Bacteria</taxon>
        <taxon>Pseudomonadati</taxon>
        <taxon>Pseudomonadota</taxon>
        <taxon>Betaproteobacteria</taxon>
        <taxon>Burkholderiales</taxon>
        <taxon>Burkholderiaceae</taxon>
        <taxon>Paraburkholderia</taxon>
    </lineage>
</organism>
<dbReference type="Gene3D" id="6.10.250.690">
    <property type="match status" value="1"/>
</dbReference>
<evidence type="ECO:0000256" key="5">
    <source>
        <dbReference type="ARBA" id="ARBA00023163"/>
    </source>
</evidence>
<comment type="caution">
    <text evidence="10">The sequence shown here is derived from an EMBL/GenBank/DDBJ whole genome shotgun (WGS) entry which is preliminary data.</text>
</comment>
<dbReference type="SUPFAM" id="SSF52172">
    <property type="entry name" value="CheY-like"/>
    <property type="match status" value="1"/>
</dbReference>
<keyword evidence="2" id="KW-0902">Two-component regulatory system</keyword>
<evidence type="ECO:0000256" key="1">
    <source>
        <dbReference type="ARBA" id="ARBA00022553"/>
    </source>
</evidence>
<keyword evidence="5" id="KW-0804">Transcription</keyword>
<keyword evidence="4 7" id="KW-0238">DNA-binding</keyword>
<dbReference type="InterPro" id="IPR011006">
    <property type="entry name" value="CheY-like_superfamily"/>
</dbReference>
<dbReference type="Gene3D" id="1.10.10.10">
    <property type="entry name" value="Winged helix-like DNA-binding domain superfamily/Winged helix DNA-binding domain"/>
    <property type="match status" value="1"/>
</dbReference>
<reference evidence="10 11" key="1">
    <citation type="journal article" date="2024" name="Chem. Sci.">
        <title>Discovery of a lagriamide polyketide by integrated genome mining, isotopic labeling, and untargeted metabolomics.</title>
        <authorList>
            <person name="Fergusson C.H."/>
            <person name="Saulog J."/>
            <person name="Paulo B.S."/>
            <person name="Wilson D.M."/>
            <person name="Liu D.Y."/>
            <person name="Morehouse N.J."/>
            <person name="Waterworth S."/>
            <person name="Barkei J."/>
            <person name="Gray C.A."/>
            <person name="Kwan J.C."/>
            <person name="Eustaquio A.S."/>
            <person name="Linington R.G."/>
        </authorList>
    </citation>
    <scope>NUCLEOTIDE SEQUENCE [LARGE SCALE GENOMIC DNA]</scope>
    <source>
        <strain evidence="10 11">RL17-338-BIF-B</strain>
    </source>
</reference>
<evidence type="ECO:0000313" key="10">
    <source>
        <dbReference type="EMBL" id="MEQ5842906.1"/>
    </source>
</evidence>
<dbReference type="SMART" id="SM00448">
    <property type="entry name" value="REC"/>
    <property type="match status" value="1"/>
</dbReference>
<dbReference type="InterPro" id="IPR039420">
    <property type="entry name" value="WalR-like"/>
</dbReference>
<dbReference type="InterPro" id="IPR036388">
    <property type="entry name" value="WH-like_DNA-bd_sf"/>
</dbReference>
<dbReference type="SUPFAM" id="SSF46894">
    <property type="entry name" value="C-terminal effector domain of the bipartite response regulators"/>
    <property type="match status" value="1"/>
</dbReference>
<dbReference type="PANTHER" id="PTHR48111:SF4">
    <property type="entry name" value="DNA-BINDING DUAL TRANSCRIPTIONAL REGULATOR OMPR"/>
    <property type="match status" value="1"/>
</dbReference>
<accession>A0ABV1LVS2</accession>
<evidence type="ECO:0000259" key="9">
    <source>
        <dbReference type="PROSITE" id="PS51755"/>
    </source>
</evidence>
<evidence type="ECO:0000313" key="11">
    <source>
        <dbReference type="Proteomes" id="UP001469089"/>
    </source>
</evidence>
<protein>
    <submittedName>
        <fullName evidence="10">Response regulator</fullName>
    </submittedName>
</protein>
<evidence type="ECO:0000256" key="4">
    <source>
        <dbReference type="ARBA" id="ARBA00023125"/>
    </source>
</evidence>
<dbReference type="CDD" id="cd00383">
    <property type="entry name" value="trans_reg_C"/>
    <property type="match status" value="1"/>
</dbReference>
<evidence type="ECO:0000256" key="7">
    <source>
        <dbReference type="PROSITE-ProRule" id="PRU01091"/>
    </source>
</evidence>
<dbReference type="EMBL" id="JAOALG010000002">
    <property type="protein sequence ID" value="MEQ5842906.1"/>
    <property type="molecule type" value="Genomic_DNA"/>
</dbReference>
<feature type="domain" description="OmpR/PhoB-type" evidence="9">
    <location>
        <begin position="153"/>
        <end position="252"/>
    </location>
</feature>
<dbReference type="PROSITE" id="PS51755">
    <property type="entry name" value="OMPR_PHOB"/>
    <property type="match status" value="1"/>
</dbReference>
<dbReference type="SMART" id="SM00862">
    <property type="entry name" value="Trans_reg_C"/>
    <property type="match status" value="1"/>
</dbReference>
<gene>
    <name evidence="10" type="ORF">N0A02_25960</name>
</gene>
<dbReference type="Pfam" id="PF00072">
    <property type="entry name" value="Response_reg"/>
    <property type="match status" value="1"/>
</dbReference>
<sequence length="256" mass="28814">MSTSSASVSPRDTRPGRLLVLDDEAEIRGMLQRFLTAQGFEVRAVCDAAQLESSLERHSFDLLVLDVMMPGEDGLSICQRLRAQGHTIPILMLTARGDPVDRIVGLEMGADDYLAKPFVPSELAARIRAMLRRQRFLLQERTLRGELLADTDTGALRFGTFRLDLRREELFRDGERVPLGFAELRLLCALASTLNRPVSRLNLIERARGRGYEANSRSVDVQVLRLRQLIEDDASAPRHIRTVWGIGYMLIAEIET</sequence>
<feature type="modified residue" description="4-aspartylphosphate" evidence="6">
    <location>
        <position position="66"/>
    </location>
</feature>
<dbReference type="InterPro" id="IPR016032">
    <property type="entry name" value="Sig_transdc_resp-reg_C-effctor"/>
</dbReference>
<dbReference type="Gene3D" id="3.40.50.2300">
    <property type="match status" value="1"/>
</dbReference>
<name>A0ABV1LVS2_9BURK</name>
<feature type="DNA-binding region" description="OmpR/PhoB-type" evidence="7">
    <location>
        <begin position="153"/>
        <end position="252"/>
    </location>
</feature>
<dbReference type="PANTHER" id="PTHR48111">
    <property type="entry name" value="REGULATOR OF RPOS"/>
    <property type="match status" value="1"/>
</dbReference>
<keyword evidence="3" id="KW-0805">Transcription regulation</keyword>
<dbReference type="Pfam" id="PF00486">
    <property type="entry name" value="Trans_reg_C"/>
    <property type="match status" value="1"/>
</dbReference>
<evidence type="ECO:0000256" key="6">
    <source>
        <dbReference type="PROSITE-ProRule" id="PRU00169"/>
    </source>
</evidence>
<dbReference type="Proteomes" id="UP001469089">
    <property type="component" value="Unassembled WGS sequence"/>
</dbReference>